<dbReference type="InterPro" id="IPR027417">
    <property type="entry name" value="P-loop_NTPase"/>
</dbReference>
<evidence type="ECO:0000256" key="2">
    <source>
        <dbReference type="ARBA" id="ARBA00022840"/>
    </source>
</evidence>
<dbReference type="EMBL" id="UGQT01000001">
    <property type="protein sequence ID" value="STZ59696.1"/>
    <property type="molecule type" value="Genomic_DNA"/>
</dbReference>
<dbReference type="PANTHER" id="PTHR16305:SF35">
    <property type="entry name" value="TRANSCRIPTIONAL ACTIVATOR DOMAIN"/>
    <property type="match status" value="1"/>
</dbReference>
<dbReference type="SUPFAM" id="SSF46894">
    <property type="entry name" value="C-terminal effector domain of the bipartite response regulators"/>
    <property type="match status" value="1"/>
</dbReference>
<dbReference type="InterPro" id="IPR000792">
    <property type="entry name" value="Tscrpt_reg_LuxR_C"/>
</dbReference>
<reference evidence="4 5" key="1">
    <citation type="submission" date="2018-06" db="EMBL/GenBank/DDBJ databases">
        <authorList>
            <consortium name="Pathogen Informatics"/>
            <person name="Doyle S."/>
        </authorList>
    </citation>
    <scope>NUCLEOTIDE SEQUENCE [LARGE SCALE GENOMIC DNA]</scope>
    <source>
        <strain evidence="4 5">NCTC10821</strain>
    </source>
</reference>
<dbReference type="AlphaFoldDB" id="A0A378TJG4"/>
<dbReference type="Gene3D" id="3.40.50.300">
    <property type="entry name" value="P-loop containing nucleotide triphosphate hydrolases"/>
    <property type="match status" value="1"/>
</dbReference>
<feature type="domain" description="HTH luxR-type" evidence="3">
    <location>
        <begin position="849"/>
        <end position="912"/>
    </location>
</feature>
<gene>
    <name evidence="4" type="ORF">NCTC10821_03234</name>
</gene>
<dbReference type="RefSeq" id="WP_115279114.1">
    <property type="nucleotide sequence ID" value="NZ_AP022600.1"/>
</dbReference>
<evidence type="ECO:0000313" key="4">
    <source>
        <dbReference type="EMBL" id="STZ59696.1"/>
    </source>
</evidence>
<dbReference type="PRINTS" id="PR00038">
    <property type="entry name" value="HTHLUXR"/>
</dbReference>
<keyword evidence="2" id="KW-0067">ATP-binding</keyword>
<dbReference type="SUPFAM" id="SSF52540">
    <property type="entry name" value="P-loop containing nucleoside triphosphate hydrolases"/>
    <property type="match status" value="1"/>
</dbReference>
<dbReference type="PROSITE" id="PS50043">
    <property type="entry name" value="HTH_LUXR_2"/>
    <property type="match status" value="1"/>
</dbReference>
<dbReference type="InterPro" id="IPR036388">
    <property type="entry name" value="WH-like_DNA-bd_sf"/>
</dbReference>
<organism evidence="4 5">
    <name type="scientific">Mycolicibacterium tokaiense</name>
    <dbReference type="NCBI Taxonomy" id="39695"/>
    <lineage>
        <taxon>Bacteria</taxon>
        <taxon>Bacillati</taxon>
        <taxon>Actinomycetota</taxon>
        <taxon>Actinomycetes</taxon>
        <taxon>Mycobacteriales</taxon>
        <taxon>Mycobacteriaceae</taxon>
        <taxon>Mycolicibacterium</taxon>
    </lineage>
</organism>
<dbReference type="OrthoDB" id="134933at2"/>
<dbReference type="GO" id="GO:0006355">
    <property type="term" value="P:regulation of DNA-templated transcription"/>
    <property type="evidence" value="ECO:0007669"/>
    <property type="project" value="InterPro"/>
</dbReference>
<dbReference type="CDD" id="cd06170">
    <property type="entry name" value="LuxR_C_like"/>
    <property type="match status" value="1"/>
</dbReference>
<dbReference type="Proteomes" id="UP000254978">
    <property type="component" value="Unassembled WGS sequence"/>
</dbReference>
<dbReference type="Pfam" id="PF13191">
    <property type="entry name" value="AAA_16"/>
    <property type="match status" value="1"/>
</dbReference>
<dbReference type="GO" id="GO:0005737">
    <property type="term" value="C:cytoplasm"/>
    <property type="evidence" value="ECO:0007669"/>
    <property type="project" value="TreeGrafter"/>
</dbReference>
<keyword evidence="5" id="KW-1185">Reference proteome</keyword>
<dbReference type="Pfam" id="PF00196">
    <property type="entry name" value="GerE"/>
    <property type="match status" value="1"/>
</dbReference>
<evidence type="ECO:0000313" key="5">
    <source>
        <dbReference type="Proteomes" id="UP000254978"/>
    </source>
</evidence>
<dbReference type="GO" id="GO:0005524">
    <property type="term" value="F:ATP binding"/>
    <property type="evidence" value="ECO:0007669"/>
    <property type="project" value="UniProtKB-KW"/>
</dbReference>
<dbReference type="SUPFAM" id="SSF48452">
    <property type="entry name" value="TPR-like"/>
    <property type="match status" value="1"/>
</dbReference>
<evidence type="ECO:0000259" key="3">
    <source>
        <dbReference type="PROSITE" id="PS50043"/>
    </source>
</evidence>
<dbReference type="Gene3D" id="1.10.10.10">
    <property type="entry name" value="Winged helix-like DNA-binding domain superfamily/Winged helix DNA-binding domain"/>
    <property type="match status" value="1"/>
</dbReference>
<dbReference type="InterPro" id="IPR041664">
    <property type="entry name" value="AAA_16"/>
</dbReference>
<sequence>MSEGVLYGRVAEVSRLKKLLESARAGHSAVVVLRGEAGVGKTALIEDLVSAAAGVRVLRTAGVESDMELPFAGVHRLILPLVADIQALPDPQRRALETAFGQVSGPAPDRFLVGLAVLALIASASLDSPVLCIVDDTQWLDRVTAQTLSFVARRLLAERVMVLFASREPVDELRGLPELVVSGLAVPDARELVDAAVLGRIDSRVRDRLVAETGGNPLALLEWVGDLASADLAGGYHRPDAHSISATVESRYLQRMSSLSADARLLLTLAAAEPVGDPALLTRAATRMGVEAPAFTALRATGMIDIDTRVRFRHPLVRSVAYRDADAHLRQRVHAALADSIDADADSDRRAWHRAFAASGPDESVAQELDRAADRANQRGGIAAAAAFLTQAFELTPDTAQRGSRALKAAQAKRRAADFDTATELVDAAALSPLGDLDDARRLHLATQLAFHRRRADQSGPPLAVHAASMAEAAQRLAPLDAAEADQAFLEALCGLVYIGRGCEPARLAEVACATVQHRDGSGVAPPVGLLARGLARRVISDPVTAVAAMRTAALAIDEHNWQWEAFPLALDVTVHETWDDEAWERLSATAVRLATDTATLQVLPTALVSRAGALVMAGDLAAARLSIAEAEDISAAIGYTPLLYHKLTLAAWAGNEAQTTAMAAAALRDGLQRGEKRVIALAAYGRGVLNNALGRYEDALAALQPACEYDDVGIVGWNLSELVECAVRAGRHDVATGALAKLQARTDAAGTPWGLGVGARSAALLADDHAAEPLYRAAIEHLGRSRIKVQLARGHLLYGEWLRRQGRRNDARQQLRLAHDMLTGFGVHAYAARARRELLLVGENATKRTRSGTALTPQETQVAELAATGLTNTEIGAQLFISAHTVEWHLSNVYAKLAIKSRRQLRNVDLR</sequence>
<dbReference type="PROSITE" id="PS00622">
    <property type="entry name" value="HTH_LUXR_1"/>
    <property type="match status" value="1"/>
</dbReference>
<dbReference type="InterPro" id="IPR011990">
    <property type="entry name" value="TPR-like_helical_dom_sf"/>
</dbReference>
<accession>A0A378TJG4</accession>
<name>A0A378TJG4_9MYCO</name>
<dbReference type="SMART" id="SM00421">
    <property type="entry name" value="HTH_LUXR"/>
    <property type="match status" value="1"/>
</dbReference>
<dbReference type="InterPro" id="IPR016032">
    <property type="entry name" value="Sig_transdc_resp-reg_C-effctor"/>
</dbReference>
<protein>
    <submittedName>
        <fullName evidence="4">Transcriptional regulatory protein</fullName>
    </submittedName>
</protein>
<proteinExistence type="predicted"/>
<dbReference type="PANTHER" id="PTHR16305">
    <property type="entry name" value="TESTICULAR SOLUBLE ADENYLYL CYCLASE"/>
    <property type="match status" value="1"/>
</dbReference>
<evidence type="ECO:0000256" key="1">
    <source>
        <dbReference type="ARBA" id="ARBA00022741"/>
    </source>
</evidence>
<keyword evidence="1" id="KW-0547">Nucleotide-binding</keyword>
<dbReference type="GO" id="GO:0003677">
    <property type="term" value="F:DNA binding"/>
    <property type="evidence" value="ECO:0007669"/>
    <property type="project" value="InterPro"/>
</dbReference>
<dbReference type="GO" id="GO:0004016">
    <property type="term" value="F:adenylate cyclase activity"/>
    <property type="evidence" value="ECO:0007669"/>
    <property type="project" value="TreeGrafter"/>
</dbReference>